<name>A0A380SAA7_YERRU</name>
<reference evidence="1 2" key="1">
    <citation type="submission" date="2018-06" db="EMBL/GenBank/DDBJ databases">
        <authorList>
            <consortium name="Pathogen Informatics"/>
            <person name="Doyle S."/>
        </authorList>
    </citation>
    <scope>NUCLEOTIDE SEQUENCE [LARGE SCALE GENOMIC DNA]</scope>
    <source>
        <strain evidence="1 2">NCTC10476</strain>
    </source>
</reference>
<accession>A0A380SAA7</accession>
<dbReference type="AlphaFoldDB" id="A0A380SAA7"/>
<dbReference type="Proteomes" id="UP000255169">
    <property type="component" value="Unassembled WGS sequence"/>
</dbReference>
<proteinExistence type="predicted"/>
<sequence>MTRQTTPGRYSVQVGKVWLIAGLYWQYLPLRGRRSMRLRARAAKASHWAALPTEEGQAQGTLLGTVNINDITGHKRGRLQQASMALAVLPTLPADCYAVFLLPNGQYWFVAINNGMLSPFGDIVGSETAVRTAVDNFLQITAVPDGGWTVYAPAGFFPDTAIQARELIPQLSNTSGLRRARLYKTHDTQAMWFWGGPWWHCWEGISGIQSGRPI</sequence>
<keyword evidence="2" id="KW-1185">Reference proteome</keyword>
<dbReference type="Pfam" id="PF06864">
    <property type="entry name" value="PAP_PilO"/>
    <property type="match status" value="1"/>
</dbReference>
<gene>
    <name evidence="1" type="ORF">NCTC10476_03635</name>
</gene>
<dbReference type="RefSeq" id="WP_115369972.1">
    <property type="nucleotide sequence ID" value="NZ_CP032236.1"/>
</dbReference>
<evidence type="ECO:0000313" key="1">
    <source>
        <dbReference type="EMBL" id="SUQ37506.1"/>
    </source>
</evidence>
<protein>
    <submittedName>
        <fullName evidence="1">Pilin accessory protein (PilO)</fullName>
    </submittedName>
</protein>
<evidence type="ECO:0000313" key="2">
    <source>
        <dbReference type="Proteomes" id="UP000255169"/>
    </source>
</evidence>
<dbReference type="EMBL" id="UHJG01000003">
    <property type="protein sequence ID" value="SUQ37506.1"/>
    <property type="molecule type" value="Genomic_DNA"/>
</dbReference>
<dbReference type="InterPro" id="IPR009663">
    <property type="entry name" value="PAP_PilO"/>
</dbReference>
<organism evidence="1 2">
    <name type="scientific">Yersinia ruckeri</name>
    <dbReference type="NCBI Taxonomy" id="29486"/>
    <lineage>
        <taxon>Bacteria</taxon>
        <taxon>Pseudomonadati</taxon>
        <taxon>Pseudomonadota</taxon>
        <taxon>Gammaproteobacteria</taxon>
        <taxon>Enterobacterales</taxon>
        <taxon>Yersiniaceae</taxon>
        <taxon>Yersinia</taxon>
    </lineage>
</organism>